<reference evidence="3 4" key="1">
    <citation type="journal article" date="2013" name="Genome Announc.">
        <title>Draft Genome Sequence of Arthrobacter crystallopoietes Strain BAB-32, Revealing Genes for Bioremediation.</title>
        <authorList>
            <person name="Joshi M.N."/>
            <person name="Pandit A.S."/>
            <person name="Sharma A."/>
            <person name="Pandya R.V."/>
            <person name="Desai S.M."/>
            <person name="Saxena A.K."/>
            <person name="Bagatharia S.B."/>
        </authorList>
    </citation>
    <scope>NUCLEOTIDE SEQUENCE [LARGE SCALE GENOMIC DNA]</scope>
    <source>
        <strain evidence="3 4">BAB-32</strain>
    </source>
</reference>
<dbReference type="AlphaFoldDB" id="N1UZJ3"/>
<dbReference type="PANTHER" id="PTHR11895:SF7">
    <property type="entry name" value="GLUTAMYL-TRNA(GLN) AMIDOTRANSFERASE SUBUNIT A, MITOCHONDRIAL"/>
    <property type="match status" value="1"/>
</dbReference>
<sequence length="472" mass="49595">MDLFDSATSLAGAIRRREISPVEVVDAYLARIDEANPLINAIVWRNDDEVRAAAREAERALLAGGPLAPFHGVPIPIKDLSDVAGQPNTHSSLAIDATPRSTTSLSVRKLQDAGFLLMGRTNSPELGPLTVAENQRHGKTRNPWNPDYTPGGSSGGAAAAVAAGMAPVAHASDGGGSIRVPSSACGLVGLKPSRGRVPQEVLAWEHSTVEGAITRTVADAAAVLDVMSEADPLAWYSAPAPERPFAVEAGRDPRKTRIGVLLQAPTGLPVDPECIEAARRLAGALEAAGHEVFDVSPLLFSREAIDAFQVIVSASVWATPFDDVSKVDPYIAHRIQQAEGFHAGLYAQAAALLQIESRRIVAQWGRDFDVLLTPTMATTTPPVGVVLDEANLDPAGPRLTELRMISFTSFCNMAGLPAISLPVHAASTGLPVGAQLVGAPFGEGRLVALAAQAEAHFRWQEQLAPALSGARP</sequence>
<dbReference type="PROSITE" id="PS00571">
    <property type="entry name" value="AMIDASES"/>
    <property type="match status" value="1"/>
</dbReference>
<proteinExistence type="inferred from homology"/>
<dbReference type="Pfam" id="PF01425">
    <property type="entry name" value="Amidase"/>
    <property type="match status" value="1"/>
</dbReference>
<dbReference type="RefSeq" id="WP_005266878.1">
    <property type="nucleotide sequence ID" value="NZ_ANPE02000061.1"/>
</dbReference>
<gene>
    <name evidence="3" type="ORF">D477_002361</name>
</gene>
<dbReference type="Gene3D" id="3.90.1300.10">
    <property type="entry name" value="Amidase signature (AS) domain"/>
    <property type="match status" value="1"/>
</dbReference>
<dbReference type="Proteomes" id="UP000010729">
    <property type="component" value="Unassembled WGS sequence"/>
</dbReference>
<name>N1UZJ3_9MICC</name>
<dbReference type="InterPro" id="IPR023631">
    <property type="entry name" value="Amidase_dom"/>
</dbReference>
<dbReference type="SUPFAM" id="SSF75304">
    <property type="entry name" value="Amidase signature (AS) enzymes"/>
    <property type="match status" value="1"/>
</dbReference>
<dbReference type="InterPro" id="IPR020556">
    <property type="entry name" value="Amidase_CS"/>
</dbReference>
<feature type="domain" description="Amidase" evidence="2">
    <location>
        <begin position="23"/>
        <end position="446"/>
    </location>
</feature>
<evidence type="ECO:0000256" key="1">
    <source>
        <dbReference type="ARBA" id="ARBA00009199"/>
    </source>
</evidence>
<protein>
    <submittedName>
        <fullName evidence="3">Amidase</fullName>
    </submittedName>
</protein>
<dbReference type="GO" id="GO:0003824">
    <property type="term" value="F:catalytic activity"/>
    <property type="evidence" value="ECO:0007669"/>
    <property type="project" value="InterPro"/>
</dbReference>
<dbReference type="PANTHER" id="PTHR11895">
    <property type="entry name" value="TRANSAMIDASE"/>
    <property type="match status" value="1"/>
</dbReference>
<comment type="similarity">
    <text evidence="1">Belongs to the amidase family.</text>
</comment>
<organism evidence="3 4">
    <name type="scientific">Arthrobacter crystallopoietes BAB-32</name>
    <dbReference type="NCBI Taxonomy" id="1246476"/>
    <lineage>
        <taxon>Bacteria</taxon>
        <taxon>Bacillati</taxon>
        <taxon>Actinomycetota</taxon>
        <taxon>Actinomycetes</taxon>
        <taxon>Micrococcales</taxon>
        <taxon>Micrococcaceae</taxon>
        <taxon>Crystallibacter</taxon>
    </lineage>
</organism>
<evidence type="ECO:0000259" key="2">
    <source>
        <dbReference type="Pfam" id="PF01425"/>
    </source>
</evidence>
<dbReference type="InterPro" id="IPR000120">
    <property type="entry name" value="Amidase"/>
</dbReference>
<evidence type="ECO:0000313" key="3">
    <source>
        <dbReference type="EMBL" id="EMY35796.1"/>
    </source>
</evidence>
<evidence type="ECO:0000313" key="4">
    <source>
        <dbReference type="Proteomes" id="UP000010729"/>
    </source>
</evidence>
<dbReference type="EMBL" id="ANPE02000061">
    <property type="protein sequence ID" value="EMY35796.1"/>
    <property type="molecule type" value="Genomic_DNA"/>
</dbReference>
<dbReference type="OrthoDB" id="5175573at2"/>
<accession>N1UZJ3</accession>
<dbReference type="InterPro" id="IPR036928">
    <property type="entry name" value="AS_sf"/>
</dbReference>
<comment type="caution">
    <text evidence="3">The sequence shown here is derived from an EMBL/GenBank/DDBJ whole genome shotgun (WGS) entry which is preliminary data.</text>
</comment>
<keyword evidence="4" id="KW-1185">Reference proteome</keyword>